<accession>A0A150MCW3</accession>
<organism evidence="2 3">
    <name type="scientific">Caldibacillus debilis</name>
    <dbReference type="NCBI Taxonomy" id="301148"/>
    <lineage>
        <taxon>Bacteria</taxon>
        <taxon>Bacillati</taxon>
        <taxon>Bacillota</taxon>
        <taxon>Bacilli</taxon>
        <taxon>Bacillales</taxon>
        <taxon>Bacillaceae</taxon>
        <taxon>Caldibacillus</taxon>
    </lineage>
</organism>
<dbReference type="Proteomes" id="UP000075683">
    <property type="component" value="Unassembled WGS sequence"/>
</dbReference>
<reference evidence="2 3" key="1">
    <citation type="submission" date="2016-01" db="EMBL/GenBank/DDBJ databases">
        <title>Draft Genome Sequences of Seven Thermophilic Sporeformers Isolated from Foods.</title>
        <authorList>
            <person name="Berendsen E.M."/>
            <person name="Wells-Bennik M.H."/>
            <person name="Krawcyk A.O."/>
            <person name="De Jong A."/>
            <person name="Holsappel S."/>
            <person name="Eijlander R.T."/>
            <person name="Kuipers O.P."/>
        </authorList>
    </citation>
    <scope>NUCLEOTIDE SEQUENCE [LARGE SCALE GENOMIC DNA]</scope>
    <source>
        <strain evidence="2 3">B4135</strain>
    </source>
</reference>
<feature type="region of interest" description="Disordered" evidence="1">
    <location>
        <begin position="1"/>
        <end position="39"/>
    </location>
</feature>
<dbReference type="STRING" id="301148.B4135_1313"/>
<evidence type="ECO:0000313" key="2">
    <source>
        <dbReference type="EMBL" id="KYD22306.1"/>
    </source>
</evidence>
<gene>
    <name evidence="2" type="ORF">B4135_1313</name>
</gene>
<evidence type="ECO:0000256" key="1">
    <source>
        <dbReference type="SAM" id="MobiDB-lite"/>
    </source>
</evidence>
<name>A0A150MCW3_9BACI</name>
<protein>
    <submittedName>
        <fullName evidence="2">Uncharacterized protein</fullName>
    </submittedName>
</protein>
<sequence>MRKGMTGTSGSGRVRPAVPGDRALADAPFEKGRKPGGCG</sequence>
<dbReference type="AlphaFoldDB" id="A0A150MCW3"/>
<evidence type="ECO:0000313" key="3">
    <source>
        <dbReference type="Proteomes" id="UP000075683"/>
    </source>
</evidence>
<dbReference type="EMBL" id="LQYT01000011">
    <property type="protein sequence ID" value="KYD22306.1"/>
    <property type="molecule type" value="Genomic_DNA"/>
</dbReference>
<proteinExistence type="predicted"/>
<comment type="caution">
    <text evidence="2">The sequence shown here is derived from an EMBL/GenBank/DDBJ whole genome shotgun (WGS) entry which is preliminary data.</text>
</comment>